<dbReference type="GO" id="GO:0016491">
    <property type="term" value="F:oxidoreductase activity"/>
    <property type="evidence" value="ECO:0007669"/>
    <property type="project" value="UniProtKB-KW"/>
</dbReference>
<dbReference type="PANTHER" id="PTHR46720:SF1">
    <property type="entry name" value="HYDROXYLASE, PUTATIVE (AFU_ORTHOLOGUE AFUA_8G06050)-RELATED"/>
    <property type="match status" value="1"/>
</dbReference>
<comment type="caution">
    <text evidence="6">The sequence shown here is derived from an EMBL/GenBank/DDBJ whole genome shotgun (WGS) entry which is preliminary data.</text>
</comment>
<reference evidence="6" key="1">
    <citation type="submission" date="2021-12" db="EMBL/GenBank/DDBJ databases">
        <title>Convergent genome expansion in fungi linked to evolution of root-endophyte symbiosis.</title>
        <authorList>
            <consortium name="DOE Joint Genome Institute"/>
            <person name="Ke Y.-H."/>
            <person name="Bonito G."/>
            <person name="Liao H.-L."/>
            <person name="Looney B."/>
            <person name="Rojas-Flechas A."/>
            <person name="Nash J."/>
            <person name="Hameed K."/>
            <person name="Schadt C."/>
            <person name="Martin F."/>
            <person name="Crous P.W."/>
            <person name="Miettinen O."/>
            <person name="Magnuson J.K."/>
            <person name="Labbe J."/>
            <person name="Jacobson D."/>
            <person name="Doktycz M.J."/>
            <person name="Veneault-Fourrey C."/>
            <person name="Kuo A."/>
            <person name="Mondo S."/>
            <person name="Calhoun S."/>
            <person name="Riley R."/>
            <person name="Ohm R."/>
            <person name="LaButti K."/>
            <person name="Andreopoulos B."/>
            <person name="Pangilinan J."/>
            <person name="Nolan M."/>
            <person name="Tritt A."/>
            <person name="Clum A."/>
            <person name="Lipzen A."/>
            <person name="Daum C."/>
            <person name="Barry K."/>
            <person name="Grigoriev I.V."/>
            <person name="Vilgalys R."/>
        </authorList>
    </citation>
    <scope>NUCLEOTIDE SEQUENCE</scope>
    <source>
        <strain evidence="6">PMI_201</strain>
    </source>
</reference>
<gene>
    <name evidence="6" type="ORF">BGW36DRAFT_388662</name>
</gene>
<evidence type="ECO:0000256" key="1">
    <source>
        <dbReference type="ARBA" id="ARBA00022630"/>
    </source>
</evidence>
<dbReference type="GO" id="GO:0071949">
    <property type="term" value="F:FAD binding"/>
    <property type="evidence" value="ECO:0007669"/>
    <property type="project" value="InterPro"/>
</dbReference>
<protein>
    <submittedName>
        <fullName evidence="6">Salicylate hydroxylase</fullName>
    </submittedName>
</protein>
<dbReference type="PRINTS" id="PR00420">
    <property type="entry name" value="RNGMNOXGNASE"/>
</dbReference>
<dbReference type="Pfam" id="PF01494">
    <property type="entry name" value="FAD_binding_3"/>
    <property type="match status" value="1"/>
</dbReference>
<dbReference type="SUPFAM" id="SSF51905">
    <property type="entry name" value="FAD/NAD(P)-binding domain"/>
    <property type="match status" value="1"/>
</dbReference>
<accession>A0AAD4KI48</accession>
<dbReference type="GeneID" id="70247539"/>
<dbReference type="EMBL" id="JAJTJA010000012">
    <property type="protein sequence ID" value="KAH8691624.1"/>
    <property type="molecule type" value="Genomic_DNA"/>
</dbReference>
<dbReference type="PANTHER" id="PTHR46720">
    <property type="entry name" value="HYDROXYLASE, PUTATIVE (AFU_ORTHOLOGUE AFUA_3G01460)-RELATED"/>
    <property type="match status" value="1"/>
</dbReference>
<keyword evidence="2" id="KW-0274">FAD</keyword>
<sequence>MAPTKSKVAIIGSGLAGLTLALALHQQNIPVTVYESRPAPLNIGGAVMLSPNALRVLDNLGIYDIFKTKGYNFTHLEYRDLEGNLTETYPFGGKEKYGYDGLRIYRYVLIEELVAALKEKSIPVHYGKKFTHVVKDTVEEGVVFAFADGTTESATLLVGADGIHSTVRRYLYPDLETKFIGMAGITAAVPTSQLKLPPGYYLPVTITSPKGAFVIAPQQPDGSEVLIGKQQRVIAPDQPGWDREFVSDKEGAIKFLQSDTSHFPEFIQNAVSYIDPKKVNKWPFFIVPKLEKWASETRQVIIVGDSAHAIPPSAGQGINQAFEDVYILALILSREKRIKSLQDALTFWQSYRQERVDKILELNQQIDLRRMPSNDKVVGVDSGVVKAEFDLTWLYNPNFPKVVNDWVSQQE</sequence>
<evidence type="ECO:0000256" key="3">
    <source>
        <dbReference type="ARBA" id="ARBA00023002"/>
    </source>
</evidence>
<feature type="signal peptide" evidence="4">
    <location>
        <begin position="1"/>
        <end position="23"/>
    </location>
</feature>
<dbReference type="Proteomes" id="UP001201262">
    <property type="component" value="Unassembled WGS sequence"/>
</dbReference>
<keyword evidence="1" id="KW-0285">Flavoprotein</keyword>
<dbReference type="GO" id="GO:0044550">
    <property type="term" value="P:secondary metabolite biosynthetic process"/>
    <property type="evidence" value="ECO:0007669"/>
    <property type="project" value="TreeGrafter"/>
</dbReference>
<evidence type="ECO:0000256" key="4">
    <source>
        <dbReference type="SAM" id="SignalP"/>
    </source>
</evidence>
<organism evidence="6 7">
    <name type="scientific">Talaromyces proteolyticus</name>
    <dbReference type="NCBI Taxonomy" id="1131652"/>
    <lineage>
        <taxon>Eukaryota</taxon>
        <taxon>Fungi</taxon>
        <taxon>Dikarya</taxon>
        <taxon>Ascomycota</taxon>
        <taxon>Pezizomycotina</taxon>
        <taxon>Eurotiomycetes</taxon>
        <taxon>Eurotiomycetidae</taxon>
        <taxon>Eurotiales</taxon>
        <taxon>Trichocomaceae</taxon>
        <taxon>Talaromyces</taxon>
        <taxon>Talaromyces sect. Bacilispori</taxon>
    </lineage>
</organism>
<dbReference type="InterPro" id="IPR051104">
    <property type="entry name" value="FAD_monoxygenase"/>
</dbReference>
<dbReference type="RefSeq" id="XP_046067716.1">
    <property type="nucleotide sequence ID" value="XM_046217252.1"/>
</dbReference>
<dbReference type="InterPro" id="IPR036188">
    <property type="entry name" value="FAD/NAD-bd_sf"/>
</dbReference>
<keyword evidence="3" id="KW-0560">Oxidoreductase</keyword>
<dbReference type="AlphaFoldDB" id="A0AAD4KI48"/>
<evidence type="ECO:0000313" key="7">
    <source>
        <dbReference type="Proteomes" id="UP001201262"/>
    </source>
</evidence>
<dbReference type="Gene3D" id="3.50.50.60">
    <property type="entry name" value="FAD/NAD(P)-binding domain"/>
    <property type="match status" value="1"/>
</dbReference>
<keyword evidence="4" id="KW-0732">Signal</keyword>
<name>A0AAD4KI48_9EURO</name>
<evidence type="ECO:0000256" key="2">
    <source>
        <dbReference type="ARBA" id="ARBA00022827"/>
    </source>
</evidence>
<feature type="domain" description="FAD-binding" evidence="5">
    <location>
        <begin position="6"/>
        <end position="359"/>
    </location>
</feature>
<evidence type="ECO:0000259" key="5">
    <source>
        <dbReference type="Pfam" id="PF01494"/>
    </source>
</evidence>
<proteinExistence type="predicted"/>
<evidence type="ECO:0000313" key="6">
    <source>
        <dbReference type="EMBL" id="KAH8691624.1"/>
    </source>
</evidence>
<dbReference type="InterPro" id="IPR002938">
    <property type="entry name" value="FAD-bd"/>
</dbReference>
<feature type="chain" id="PRO_5041922135" evidence="4">
    <location>
        <begin position="24"/>
        <end position="411"/>
    </location>
</feature>
<dbReference type="FunFam" id="3.50.50.60:FF:000156">
    <property type="entry name" value="Salicylate hydroxylase, putative"/>
    <property type="match status" value="1"/>
</dbReference>
<keyword evidence="7" id="KW-1185">Reference proteome</keyword>